<dbReference type="GO" id="GO:0005634">
    <property type="term" value="C:nucleus"/>
    <property type="evidence" value="ECO:0007669"/>
    <property type="project" value="UniProtKB-SubCell"/>
</dbReference>
<proteinExistence type="inferred from homology"/>
<name>A0A8J2WJD8_9CRUS</name>
<dbReference type="GO" id="GO:0005737">
    <property type="term" value="C:cytoplasm"/>
    <property type="evidence" value="ECO:0007669"/>
    <property type="project" value="UniProtKB-SubCell"/>
</dbReference>
<evidence type="ECO:0000259" key="11">
    <source>
        <dbReference type="Pfam" id="PF21193"/>
    </source>
</evidence>
<evidence type="ECO:0000256" key="3">
    <source>
        <dbReference type="ARBA" id="ARBA00017035"/>
    </source>
</evidence>
<dbReference type="PANTHER" id="PTHR12746:SF2">
    <property type="entry name" value="60S RIBOSOMAL EXPORT PROTEIN NMD3"/>
    <property type="match status" value="1"/>
</dbReference>
<dbReference type="Proteomes" id="UP000789390">
    <property type="component" value="Unassembled WGS sequence"/>
</dbReference>
<evidence type="ECO:0000256" key="4">
    <source>
        <dbReference type="ARBA" id="ARBA00022448"/>
    </source>
</evidence>
<keyword evidence="4 8" id="KW-0813">Transport</keyword>
<evidence type="ECO:0000256" key="2">
    <source>
        <dbReference type="ARBA" id="ARBA00009794"/>
    </source>
</evidence>
<gene>
    <name evidence="12" type="ORF">DGAL_LOCUS9838</name>
</gene>
<feature type="domain" description="Nmd3 N-terminal" evidence="9">
    <location>
        <begin position="19"/>
        <end position="247"/>
    </location>
</feature>
<dbReference type="Pfam" id="PF04981">
    <property type="entry name" value="NMD3"/>
    <property type="match status" value="1"/>
</dbReference>
<dbReference type="OrthoDB" id="203821at2759"/>
<comment type="subcellular location">
    <subcellularLocation>
        <location evidence="8">Cytoplasm</location>
    </subcellularLocation>
    <subcellularLocation>
        <location evidence="8">Nucleus</location>
    </subcellularLocation>
</comment>
<dbReference type="Pfam" id="PF21193">
    <property type="entry name" value="NMD_SH3"/>
    <property type="match status" value="1"/>
</dbReference>
<dbReference type="Pfam" id="PF21192">
    <property type="entry name" value="OB_NMD3"/>
    <property type="match status" value="1"/>
</dbReference>
<dbReference type="InterPro" id="IPR048898">
    <property type="entry name" value="OB_NMD3"/>
</dbReference>
<evidence type="ECO:0000256" key="7">
    <source>
        <dbReference type="ARBA" id="ARBA00023242"/>
    </source>
</evidence>
<dbReference type="GO" id="GO:0015031">
    <property type="term" value="P:protein transport"/>
    <property type="evidence" value="ECO:0007669"/>
    <property type="project" value="UniProtKB-KW"/>
</dbReference>
<reference evidence="12" key="1">
    <citation type="submission" date="2021-11" db="EMBL/GenBank/DDBJ databases">
        <authorList>
            <person name="Schell T."/>
        </authorList>
    </citation>
    <scope>NUCLEOTIDE SEQUENCE</scope>
    <source>
        <strain evidence="12">M5</strain>
    </source>
</reference>
<feature type="domain" description="60S ribosomal export protein NMD3 OB-fold" evidence="10">
    <location>
        <begin position="314"/>
        <end position="420"/>
    </location>
</feature>
<dbReference type="GO" id="GO:0043023">
    <property type="term" value="F:ribosomal large subunit binding"/>
    <property type="evidence" value="ECO:0007669"/>
    <property type="project" value="InterPro"/>
</dbReference>
<comment type="function">
    <text evidence="1 8">Acts as an adapter for the XPO1/CRM1-mediated export of the 60S ribosomal subunit.</text>
</comment>
<evidence type="ECO:0000259" key="9">
    <source>
        <dbReference type="Pfam" id="PF04981"/>
    </source>
</evidence>
<evidence type="ECO:0000256" key="6">
    <source>
        <dbReference type="ARBA" id="ARBA00022927"/>
    </source>
</evidence>
<keyword evidence="7 8" id="KW-0539">Nucleus</keyword>
<evidence type="ECO:0000256" key="5">
    <source>
        <dbReference type="ARBA" id="ARBA00022490"/>
    </source>
</evidence>
<accession>A0A8J2WJD8</accession>
<evidence type="ECO:0000313" key="12">
    <source>
        <dbReference type="EMBL" id="CAH0106681.1"/>
    </source>
</evidence>
<dbReference type="InterPro" id="IPR048899">
    <property type="entry name" value="NMD_SH3"/>
</dbReference>
<evidence type="ECO:0000256" key="1">
    <source>
        <dbReference type="ARBA" id="ARBA00002269"/>
    </source>
</evidence>
<dbReference type="PANTHER" id="PTHR12746">
    <property type="entry name" value="NONSENSE-MEDIATED MRNA DECAY PROTEIN 3"/>
    <property type="match status" value="1"/>
</dbReference>
<dbReference type="EMBL" id="CAKKLH010000224">
    <property type="protein sequence ID" value="CAH0106681.1"/>
    <property type="molecule type" value="Genomic_DNA"/>
</dbReference>
<dbReference type="InterPro" id="IPR039768">
    <property type="entry name" value="Nmd3"/>
</dbReference>
<evidence type="ECO:0000259" key="10">
    <source>
        <dbReference type="Pfam" id="PF21192"/>
    </source>
</evidence>
<feature type="domain" description="60S ribosomal export protein NMD3 SH3" evidence="11">
    <location>
        <begin position="250"/>
        <end position="297"/>
    </location>
</feature>
<comment type="caution">
    <text evidence="12">The sequence shown here is derived from an EMBL/GenBank/DDBJ whole genome shotgun (WGS) entry which is preliminary data.</text>
</comment>
<dbReference type="InterPro" id="IPR007064">
    <property type="entry name" value="Nmd3_N"/>
</dbReference>
<sequence>MEYMEEGSEESSLACKILCCQCGTPIEPNPANMCVACLRTQVDISEGIPKQAVIYFCKGCERYLQPPEQWIKCSLESRELLGLCLAKLKGLNRVRLIDAGFVWTEPHSKRIKVKLTIQAEVLGGAVLQQVFIVDFVVNGQFCEDCHRVEAKDFWKANVQVRQKTDHKKTFYYLEQLILKHKAHESTLGIKPTHEGIDFFYANEGQAKKMLDFLTSVVPCRYQVSKTVISQDIHSNTYNCKFTYSVDIVPVCKDCVVCLPAKLAHQLGGIGQICVVQRVSSIIHLIDPFSGQIAEVNSNTYWRTPFNALSGTKQLTEYVVMDIEIIRDHEKRTFAGQGAMSYKHVLADVYICRPNEMGTNEIHTRTHLGHLLKPGDIVMGQLLICISFADCSYDLANCNVNDDNFDKMKRENMPDVVLVKKMYADKSVRNRRRKFKLRHLDADGMDVTSVNRDYTDFLEDLEEDPAFRQNINIYKDERKAGVAVEVGEPDDEIPQITLQEMLDDLHIGEENSSGASVLATQ</sequence>
<keyword evidence="5 8" id="KW-0963">Cytoplasm</keyword>
<evidence type="ECO:0000256" key="8">
    <source>
        <dbReference type="RuleBase" id="RU364108"/>
    </source>
</evidence>
<evidence type="ECO:0000313" key="13">
    <source>
        <dbReference type="Proteomes" id="UP000789390"/>
    </source>
</evidence>
<protein>
    <recommendedName>
        <fullName evidence="3 8">60S ribosomal export protein NMD3</fullName>
    </recommendedName>
</protein>
<keyword evidence="6 8" id="KW-0653">Protein transport</keyword>
<dbReference type="GO" id="GO:0000055">
    <property type="term" value="P:ribosomal large subunit export from nucleus"/>
    <property type="evidence" value="ECO:0007669"/>
    <property type="project" value="TreeGrafter"/>
</dbReference>
<keyword evidence="13" id="KW-1185">Reference proteome</keyword>
<comment type="similarity">
    <text evidence="2 8">Belongs to the NMD3 family.</text>
</comment>
<dbReference type="AlphaFoldDB" id="A0A8J2WJD8"/>
<organism evidence="12 13">
    <name type="scientific">Daphnia galeata</name>
    <dbReference type="NCBI Taxonomy" id="27404"/>
    <lineage>
        <taxon>Eukaryota</taxon>
        <taxon>Metazoa</taxon>
        <taxon>Ecdysozoa</taxon>
        <taxon>Arthropoda</taxon>
        <taxon>Crustacea</taxon>
        <taxon>Branchiopoda</taxon>
        <taxon>Diplostraca</taxon>
        <taxon>Cladocera</taxon>
        <taxon>Anomopoda</taxon>
        <taxon>Daphniidae</taxon>
        <taxon>Daphnia</taxon>
    </lineage>
</organism>